<feature type="transmembrane region" description="Helical" evidence="7">
    <location>
        <begin position="412"/>
        <end position="432"/>
    </location>
</feature>
<proteinExistence type="predicted"/>
<evidence type="ECO:0000256" key="6">
    <source>
        <dbReference type="SAM" id="MobiDB-lite"/>
    </source>
</evidence>
<dbReference type="GO" id="GO:0012505">
    <property type="term" value="C:endomembrane system"/>
    <property type="evidence" value="ECO:0007669"/>
    <property type="project" value="UniProtKB-SubCell"/>
</dbReference>
<evidence type="ECO:0000256" key="7">
    <source>
        <dbReference type="SAM" id="Phobius"/>
    </source>
</evidence>
<sequence>MESPSRTRAMEPVNSGSGSDTDSLYGGDMESLDSGTAASSEGESTGSTETTPLLKAHAQEVDPEANAIANEDDETTIIVHKISFTRLALIMSTAWFGVFLGAIDSTIIATLSAPIASEFNSLHQLSWLATAYLISNAACQPILGRLTDIFGRGPGLVVSNVLFAAGNLCCGLARDQYTMILGRVIAGVGGGGLICIATFLGTDLVPLRQRGLVQGIANIWYGSGAMVGGVVGGFLNDHTALGWRLAFLIQAPPALVSAVAVYFLVDVPPKQSKKSYLGRIDFFGAFMTLGYLVLFLLGLSSAGNLVPWVHPLPLTTIPLSIVLFITFLWWESKAPQPIIPVKLLLDRTVLACCLASLLSVMIAMTAMFYVPLYLQVLGSSATAAGLRLLSSPLGVPIGALSVGYLMKATGRYVCLTVTSVLVVCAGVSLFTLQSANSPAWMTCIALFLVGGGYTAMLTTTQIASIAAVKHSQQAVVTSAVYMARSLGGTLGLAIASAVYQNTLKNQLWAHFGSQPGAADVISRIRDDLDQLHRLPDGWYEGTIASFMDAFRAVWLTMLGWAVLNLVCSFPMKQHKLYSTLDRR</sequence>
<dbReference type="PANTHER" id="PTHR23501">
    <property type="entry name" value="MAJOR FACILITATOR SUPERFAMILY"/>
    <property type="match status" value="1"/>
</dbReference>
<dbReference type="OMA" id="GIANIWY"/>
<name>A0A084GCD0_PSEDA</name>
<feature type="transmembrane region" description="Helical" evidence="7">
    <location>
        <begin position="87"/>
        <end position="113"/>
    </location>
</feature>
<organism evidence="9 10">
    <name type="scientific">Pseudallescheria apiosperma</name>
    <name type="common">Scedosporium apiospermum</name>
    <dbReference type="NCBI Taxonomy" id="563466"/>
    <lineage>
        <taxon>Eukaryota</taxon>
        <taxon>Fungi</taxon>
        <taxon>Dikarya</taxon>
        <taxon>Ascomycota</taxon>
        <taxon>Pezizomycotina</taxon>
        <taxon>Sordariomycetes</taxon>
        <taxon>Hypocreomycetidae</taxon>
        <taxon>Microascales</taxon>
        <taxon>Microascaceae</taxon>
        <taxon>Scedosporium</taxon>
    </lineage>
</organism>
<dbReference type="Proteomes" id="UP000028545">
    <property type="component" value="Unassembled WGS sequence"/>
</dbReference>
<feature type="transmembrane region" description="Helical" evidence="7">
    <location>
        <begin position="350"/>
        <end position="372"/>
    </location>
</feature>
<evidence type="ECO:0000256" key="4">
    <source>
        <dbReference type="ARBA" id="ARBA00022989"/>
    </source>
</evidence>
<dbReference type="SUPFAM" id="SSF103473">
    <property type="entry name" value="MFS general substrate transporter"/>
    <property type="match status" value="1"/>
</dbReference>
<dbReference type="AlphaFoldDB" id="A0A084GCD0"/>
<feature type="transmembrane region" description="Helical" evidence="7">
    <location>
        <begin position="180"/>
        <end position="200"/>
    </location>
</feature>
<feature type="transmembrane region" description="Helical" evidence="7">
    <location>
        <begin position="241"/>
        <end position="265"/>
    </location>
</feature>
<dbReference type="RefSeq" id="XP_016644791.1">
    <property type="nucleotide sequence ID" value="XM_016785415.1"/>
</dbReference>
<dbReference type="PANTHER" id="PTHR23501:SF191">
    <property type="entry name" value="VACUOLAR BASIC AMINO ACID TRANSPORTER 4"/>
    <property type="match status" value="1"/>
</dbReference>
<accession>A0A084GCD0</accession>
<keyword evidence="2" id="KW-0813">Transport</keyword>
<protein>
    <recommendedName>
        <fullName evidence="8">Major facilitator superfamily (MFS) profile domain-containing protein</fullName>
    </recommendedName>
</protein>
<feature type="domain" description="Major facilitator superfamily (MFS) profile" evidence="8">
    <location>
        <begin position="90"/>
        <end position="576"/>
    </location>
</feature>
<dbReference type="Gene3D" id="1.20.1250.20">
    <property type="entry name" value="MFS general substrate transporter like domains"/>
    <property type="match status" value="2"/>
</dbReference>
<evidence type="ECO:0000259" key="8">
    <source>
        <dbReference type="PROSITE" id="PS50850"/>
    </source>
</evidence>
<feature type="transmembrane region" description="Helical" evidence="7">
    <location>
        <begin position="277"/>
        <end position="299"/>
    </location>
</feature>
<feature type="transmembrane region" description="Helical" evidence="7">
    <location>
        <begin position="155"/>
        <end position="174"/>
    </location>
</feature>
<feature type="compositionally biased region" description="Low complexity" evidence="6">
    <location>
        <begin position="34"/>
        <end position="49"/>
    </location>
</feature>
<comment type="subcellular location">
    <subcellularLocation>
        <location evidence="1">Endomembrane system</location>
        <topology evidence="1">Multi-pass membrane protein</topology>
    </subcellularLocation>
</comment>
<feature type="transmembrane region" description="Helical" evidence="7">
    <location>
        <begin position="549"/>
        <end position="567"/>
    </location>
</feature>
<dbReference type="KEGG" id="sapo:SAPIO_CDS2379"/>
<comment type="caution">
    <text evidence="9">The sequence shown here is derived from an EMBL/GenBank/DDBJ whole genome shotgun (WGS) entry which is preliminary data.</text>
</comment>
<dbReference type="InterPro" id="IPR011701">
    <property type="entry name" value="MFS"/>
</dbReference>
<reference evidence="9 10" key="1">
    <citation type="journal article" date="2014" name="Genome Announc.">
        <title>Draft genome sequence of the pathogenic fungus Scedosporium apiospermum.</title>
        <authorList>
            <person name="Vandeputte P."/>
            <person name="Ghamrawi S."/>
            <person name="Rechenmann M."/>
            <person name="Iltis A."/>
            <person name="Giraud S."/>
            <person name="Fleury M."/>
            <person name="Thornton C."/>
            <person name="Delhaes L."/>
            <person name="Meyer W."/>
            <person name="Papon N."/>
            <person name="Bouchara J.P."/>
        </authorList>
    </citation>
    <scope>NUCLEOTIDE SEQUENCE [LARGE SCALE GENOMIC DNA]</scope>
    <source>
        <strain evidence="9 10">IHEM 14462</strain>
    </source>
</reference>
<gene>
    <name evidence="9" type="ORF">SAPIO_CDS2379</name>
</gene>
<keyword evidence="4 7" id="KW-1133">Transmembrane helix</keyword>
<evidence type="ECO:0000256" key="3">
    <source>
        <dbReference type="ARBA" id="ARBA00022692"/>
    </source>
</evidence>
<evidence type="ECO:0000313" key="10">
    <source>
        <dbReference type="Proteomes" id="UP000028545"/>
    </source>
</evidence>
<dbReference type="HOGENOM" id="CLU_000960_22_3_1"/>
<feature type="transmembrane region" description="Helical" evidence="7">
    <location>
        <begin position="311"/>
        <end position="330"/>
    </location>
</feature>
<dbReference type="EMBL" id="JOWA01000086">
    <property type="protein sequence ID" value="KEZ44992.1"/>
    <property type="molecule type" value="Genomic_DNA"/>
</dbReference>
<dbReference type="Pfam" id="PF07690">
    <property type="entry name" value="MFS_1"/>
    <property type="match status" value="1"/>
</dbReference>
<dbReference type="VEuPathDB" id="FungiDB:SAPIO_CDS2379"/>
<dbReference type="InterPro" id="IPR036259">
    <property type="entry name" value="MFS_trans_sf"/>
</dbReference>
<keyword evidence="3 7" id="KW-0812">Transmembrane</keyword>
<dbReference type="OrthoDB" id="3437016at2759"/>
<feature type="region of interest" description="Disordered" evidence="6">
    <location>
        <begin position="1"/>
        <end position="49"/>
    </location>
</feature>
<feature type="transmembrane region" description="Helical" evidence="7">
    <location>
        <begin position="438"/>
        <end position="458"/>
    </location>
</feature>
<feature type="transmembrane region" description="Helical" evidence="7">
    <location>
        <begin position="384"/>
        <end position="405"/>
    </location>
</feature>
<evidence type="ECO:0000256" key="5">
    <source>
        <dbReference type="ARBA" id="ARBA00023136"/>
    </source>
</evidence>
<evidence type="ECO:0000313" key="9">
    <source>
        <dbReference type="EMBL" id="KEZ44992.1"/>
    </source>
</evidence>
<evidence type="ECO:0000256" key="2">
    <source>
        <dbReference type="ARBA" id="ARBA00022448"/>
    </source>
</evidence>
<feature type="transmembrane region" description="Helical" evidence="7">
    <location>
        <begin position="479"/>
        <end position="499"/>
    </location>
</feature>
<dbReference type="PROSITE" id="PS50850">
    <property type="entry name" value="MFS"/>
    <property type="match status" value="1"/>
</dbReference>
<dbReference type="GeneID" id="27721451"/>
<keyword evidence="5 7" id="KW-0472">Membrane</keyword>
<keyword evidence="10" id="KW-1185">Reference proteome</keyword>
<evidence type="ECO:0000256" key="1">
    <source>
        <dbReference type="ARBA" id="ARBA00004127"/>
    </source>
</evidence>
<dbReference type="GO" id="GO:0015174">
    <property type="term" value="F:basic amino acid transmembrane transporter activity"/>
    <property type="evidence" value="ECO:0007669"/>
    <property type="project" value="TreeGrafter"/>
</dbReference>
<dbReference type="GO" id="GO:0000329">
    <property type="term" value="C:fungal-type vacuole membrane"/>
    <property type="evidence" value="ECO:0007669"/>
    <property type="project" value="TreeGrafter"/>
</dbReference>
<dbReference type="InterPro" id="IPR020846">
    <property type="entry name" value="MFS_dom"/>
</dbReference>